<accession>A0AA38MDN2</accession>
<dbReference type="InterPro" id="IPR026516">
    <property type="entry name" value="THAP1/10"/>
</dbReference>
<evidence type="ECO:0000256" key="3">
    <source>
        <dbReference type="ARBA" id="ARBA00022833"/>
    </source>
</evidence>
<comment type="caution">
    <text evidence="7">The sequence shown here is derived from an EMBL/GenBank/DDBJ whole genome shotgun (WGS) entry which is preliminary data.</text>
</comment>
<name>A0AA38MDN2_9CUCU</name>
<keyword evidence="2 5" id="KW-0863">Zinc-finger</keyword>
<dbReference type="GO" id="GO:0008270">
    <property type="term" value="F:zinc ion binding"/>
    <property type="evidence" value="ECO:0007669"/>
    <property type="project" value="UniProtKB-KW"/>
</dbReference>
<evidence type="ECO:0000256" key="4">
    <source>
        <dbReference type="ARBA" id="ARBA00023125"/>
    </source>
</evidence>
<dbReference type="SMART" id="SM00980">
    <property type="entry name" value="THAP"/>
    <property type="match status" value="1"/>
</dbReference>
<evidence type="ECO:0000256" key="2">
    <source>
        <dbReference type="ARBA" id="ARBA00022771"/>
    </source>
</evidence>
<dbReference type="PROSITE" id="PS50950">
    <property type="entry name" value="ZF_THAP"/>
    <property type="match status" value="1"/>
</dbReference>
<dbReference type="InterPro" id="IPR038441">
    <property type="entry name" value="THAP_Znf_sf"/>
</dbReference>
<keyword evidence="1" id="KW-0479">Metal-binding</keyword>
<gene>
    <name evidence="7" type="ORF">Zmor_018152</name>
</gene>
<evidence type="ECO:0000313" key="8">
    <source>
        <dbReference type="Proteomes" id="UP001168821"/>
    </source>
</evidence>
<dbReference type="GO" id="GO:0043565">
    <property type="term" value="F:sequence-specific DNA binding"/>
    <property type="evidence" value="ECO:0007669"/>
    <property type="project" value="InterPro"/>
</dbReference>
<dbReference type="AlphaFoldDB" id="A0AA38MDN2"/>
<proteinExistence type="predicted"/>
<dbReference type="SUPFAM" id="SSF57716">
    <property type="entry name" value="Glucocorticoid receptor-like (DNA-binding domain)"/>
    <property type="match status" value="1"/>
</dbReference>
<dbReference type="InterPro" id="IPR006612">
    <property type="entry name" value="THAP_Znf"/>
</dbReference>
<evidence type="ECO:0000256" key="1">
    <source>
        <dbReference type="ARBA" id="ARBA00022723"/>
    </source>
</evidence>
<organism evidence="7 8">
    <name type="scientific">Zophobas morio</name>
    <dbReference type="NCBI Taxonomy" id="2755281"/>
    <lineage>
        <taxon>Eukaryota</taxon>
        <taxon>Metazoa</taxon>
        <taxon>Ecdysozoa</taxon>
        <taxon>Arthropoda</taxon>
        <taxon>Hexapoda</taxon>
        <taxon>Insecta</taxon>
        <taxon>Pterygota</taxon>
        <taxon>Neoptera</taxon>
        <taxon>Endopterygota</taxon>
        <taxon>Coleoptera</taxon>
        <taxon>Polyphaga</taxon>
        <taxon>Cucujiformia</taxon>
        <taxon>Tenebrionidae</taxon>
        <taxon>Zophobas</taxon>
    </lineage>
</organism>
<reference evidence="7" key="1">
    <citation type="journal article" date="2023" name="G3 (Bethesda)">
        <title>Whole genome assemblies of Zophobas morio and Tenebrio molitor.</title>
        <authorList>
            <person name="Kaur S."/>
            <person name="Stinson S.A."/>
            <person name="diCenzo G.C."/>
        </authorList>
    </citation>
    <scope>NUCLEOTIDE SEQUENCE</scope>
    <source>
        <strain evidence="7">QUZm001</strain>
    </source>
</reference>
<dbReference type="PANTHER" id="PTHR46600">
    <property type="entry name" value="THAP DOMAIN-CONTAINING"/>
    <property type="match status" value="1"/>
</dbReference>
<protein>
    <recommendedName>
        <fullName evidence="6">THAP-type domain-containing protein</fullName>
    </recommendedName>
</protein>
<keyword evidence="3" id="KW-0862">Zinc</keyword>
<sequence length="215" mass="24464">MGYRVCVVCKETSNNSTLTFHELPKSKYRRNAWISACKLDETKLQQSSVICSKHFHDYDYNSLIMAKRRLHNEAVPFLDPGAENATESFVKNEQLPIAAGSSGLNFPIKNEPVAVETIETPSADKQQSHVIVGNIRTPRYVGDLVPEDFATPRKAKRHLDFVKRAMDDKRKKIKLLTKEKKQLQDWISSLKDLLEHLRTNNVLSEEAAAAIMRTI</sequence>
<evidence type="ECO:0000313" key="7">
    <source>
        <dbReference type="EMBL" id="KAJ3652164.1"/>
    </source>
</evidence>
<feature type="domain" description="THAP-type" evidence="6">
    <location>
        <begin position="1"/>
        <end position="79"/>
    </location>
</feature>
<dbReference type="Pfam" id="PF05485">
    <property type="entry name" value="THAP"/>
    <property type="match status" value="1"/>
</dbReference>
<dbReference type="PANTHER" id="PTHR46600:SF11">
    <property type="entry name" value="THAP DOMAIN-CONTAINING PROTEIN 10"/>
    <property type="match status" value="1"/>
</dbReference>
<keyword evidence="4 5" id="KW-0238">DNA-binding</keyword>
<dbReference type="EMBL" id="JALNTZ010000005">
    <property type="protein sequence ID" value="KAJ3652164.1"/>
    <property type="molecule type" value="Genomic_DNA"/>
</dbReference>
<keyword evidence="8" id="KW-1185">Reference proteome</keyword>
<dbReference type="Proteomes" id="UP001168821">
    <property type="component" value="Unassembled WGS sequence"/>
</dbReference>
<evidence type="ECO:0000256" key="5">
    <source>
        <dbReference type="PROSITE-ProRule" id="PRU00309"/>
    </source>
</evidence>
<dbReference type="Gene3D" id="6.20.210.20">
    <property type="entry name" value="THAP domain"/>
    <property type="match status" value="1"/>
</dbReference>
<dbReference type="SMART" id="SM00692">
    <property type="entry name" value="DM3"/>
    <property type="match status" value="1"/>
</dbReference>
<evidence type="ECO:0000259" key="6">
    <source>
        <dbReference type="PROSITE" id="PS50950"/>
    </source>
</evidence>